<protein>
    <submittedName>
        <fullName evidence="1">Uncharacterized protein</fullName>
    </submittedName>
</protein>
<reference evidence="2" key="1">
    <citation type="submission" date="2017-02" db="EMBL/GenBank/DDBJ databases">
        <authorList>
            <person name="Varghese N."/>
            <person name="Submissions S."/>
        </authorList>
    </citation>
    <scope>NUCLEOTIDE SEQUENCE [LARGE SCALE GENOMIC DNA]</scope>
    <source>
        <strain evidence="2">DSM 23546</strain>
    </source>
</reference>
<sequence>MVGHWEVTQILILRTLEGNLTNTKQQATGDSYVTKQSVMGIYDFNILSDHDKYDTVFTKGRFVDSVKEGRITYVLYSLSYFWVEVMYDRPTNKILEIGSFVSGKTLDRYINIPNKI</sequence>
<dbReference type="EMBL" id="FUYL01000002">
    <property type="protein sequence ID" value="SKB35262.1"/>
    <property type="molecule type" value="Genomic_DNA"/>
</dbReference>
<evidence type="ECO:0000313" key="2">
    <source>
        <dbReference type="Proteomes" id="UP000190339"/>
    </source>
</evidence>
<dbReference type="STRING" id="561365.SAMN05660866_01042"/>
<gene>
    <name evidence="1" type="ORF">SAMN05660866_01042</name>
</gene>
<keyword evidence="2" id="KW-1185">Reference proteome</keyword>
<evidence type="ECO:0000313" key="1">
    <source>
        <dbReference type="EMBL" id="SKB35262.1"/>
    </source>
</evidence>
<proteinExistence type="predicted"/>
<dbReference type="Proteomes" id="UP000190339">
    <property type="component" value="Unassembled WGS sequence"/>
</dbReference>
<name>A0A1T5AJR6_9FLAO</name>
<accession>A0A1T5AJR6</accession>
<dbReference type="AlphaFoldDB" id="A0A1T5AJR6"/>
<organism evidence="1 2">
    <name type="scientific">Maribacter arcticus</name>
    <dbReference type="NCBI Taxonomy" id="561365"/>
    <lineage>
        <taxon>Bacteria</taxon>
        <taxon>Pseudomonadati</taxon>
        <taxon>Bacteroidota</taxon>
        <taxon>Flavobacteriia</taxon>
        <taxon>Flavobacteriales</taxon>
        <taxon>Flavobacteriaceae</taxon>
        <taxon>Maribacter</taxon>
    </lineage>
</organism>